<evidence type="ECO:0000313" key="2">
    <source>
        <dbReference type="EMBL" id="EOO00594.1"/>
    </source>
</evidence>
<dbReference type="HOGENOM" id="CLU_020336_49_0_1"/>
<dbReference type="AlphaFoldDB" id="R8BML6"/>
<feature type="domain" description="AB hydrolase-1" evidence="1">
    <location>
        <begin position="86"/>
        <end position="227"/>
    </location>
</feature>
<dbReference type="SUPFAM" id="SSF53474">
    <property type="entry name" value="alpha/beta-Hydrolases"/>
    <property type="match status" value="1"/>
</dbReference>
<dbReference type="KEGG" id="tmn:UCRPA7_3919"/>
<dbReference type="GeneID" id="19324316"/>
<keyword evidence="2" id="KW-0378">Hydrolase</keyword>
<dbReference type="eggNOG" id="ENOG502QS8H">
    <property type="taxonomic scope" value="Eukaryota"/>
</dbReference>
<name>R8BML6_PHAM7</name>
<dbReference type="Gene3D" id="3.40.50.1820">
    <property type="entry name" value="alpha/beta hydrolase"/>
    <property type="match status" value="1"/>
</dbReference>
<dbReference type="InterPro" id="IPR029058">
    <property type="entry name" value="AB_hydrolase_fold"/>
</dbReference>
<sequence length="360" mass="39551">MAEVMRTCATAGKMALDLCSNGLQLRLFAYLARHGAASPVQGASEQQPLLEQRSFASVTDVVEEEFTLSDGRSLGVAYFGAENGSPVFYFHGYPGCRLSGGAFFDRAGKKLGARIIAIDRPGIGNSSPQPGRKPLDLASDIRELAEHLKLKSYGIIGVSGGGPYALACARALSPEKLKAVSIIGGMGPIDVGLKGMSWGNWLTFIGLMYFPWITRLLQKKAASVLNTMPNEKIIEQIGGRVTERTARFVGPDLMYLLEPERMGTMLDLYREHYKQGIEGYMEDGRVMTTDWGFDLKDIPAEIPIQLWYSKKDTNVPFQMGEAIRSRLSSPPEFHVDEHETHLQLVLKCSGSALESLLEKL</sequence>
<organism evidence="2 3">
    <name type="scientific">Phaeoacremonium minimum (strain UCR-PA7)</name>
    <name type="common">Esca disease fungus</name>
    <name type="synonym">Togninia minima</name>
    <dbReference type="NCBI Taxonomy" id="1286976"/>
    <lineage>
        <taxon>Eukaryota</taxon>
        <taxon>Fungi</taxon>
        <taxon>Dikarya</taxon>
        <taxon>Ascomycota</taxon>
        <taxon>Pezizomycotina</taxon>
        <taxon>Sordariomycetes</taxon>
        <taxon>Sordariomycetidae</taxon>
        <taxon>Togniniales</taxon>
        <taxon>Togniniaceae</taxon>
        <taxon>Phaeoacremonium</taxon>
    </lineage>
</organism>
<accession>R8BML6</accession>
<keyword evidence="3" id="KW-1185">Reference proteome</keyword>
<gene>
    <name evidence="2" type="ORF">UCRPA7_3919</name>
</gene>
<dbReference type="PANTHER" id="PTHR45763:SF46">
    <property type="entry name" value="AB HYDROLASE-1 DOMAIN-CONTAINING PROTEIN"/>
    <property type="match status" value="1"/>
</dbReference>
<proteinExistence type="predicted"/>
<dbReference type="InterPro" id="IPR000073">
    <property type="entry name" value="AB_hydrolase_1"/>
</dbReference>
<dbReference type="RefSeq" id="XP_007914649.1">
    <property type="nucleotide sequence ID" value="XM_007916458.1"/>
</dbReference>
<dbReference type="EMBL" id="KB933064">
    <property type="protein sequence ID" value="EOO00594.1"/>
    <property type="molecule type" value="Genomic_DNA"/>
</dbReference>
<dbReference type="OrthoDB" id="294702at2759"/>
<dbReference type="Pfam" id="PF00561">
    <property type="entry name" value="Abhydrolase_1"/>
    <property type="match status" value="1"/>
</dbReference>
<reference evidence="3" key="1">
    <citation type="journal article" date="2013" name="Genome Announc.">
        <title>Draft genome sequence of the ascomycete Phaeoacremonium aleophilum strain UCR-PA7, a causal agent of the esca disease complex in grapevines.</title>
        <authorList>
            <person name="Blanco-Ulate B."/>
            <person name="Rolshausen P."/>
            <person name="Cantu D."/>
        </authorList>
    </citation>
    <scope>NUCLEOTIDE SEQUENCE [LARGE SCALE GENOMIC DNA]</scope>
    <source>
        <strain evidence="3">UCR-PA7</strain>
    </source>
</reference>
<protein>
    <submittedName>
        <fullName evidence="2">Putative alpha beta hydrolase protein</fullName>
    </submittedName>
</protein>
<dbReference type="Proteomes" id="UP000014074">
    <property type="component" value="Unassembled WGS sequence"/>
</dbReference>
<evidence type="ECO:0000313" key="3">
    <source>
        <dbReference type="Proteomes" id="UP000014074"/>
    </source>
</evidence>
<evidence type="ECO:0000259" key="1">
    <source>
        <dbReference type="Pfam" id="PF00561"/>
    </source>
</evidence>
<dbReference type="GO" id="GO:0016787">
    <property type="term" value="F:hydrolase activity"/>
    <property type="evidence" value="ECO:0007669"/>
    <property type="project" value="UniProtKB-KW"/>
</dbReference>
<dbReference type="PANTHER" id="PTHR45763">
    <property type="entry name" value="HYDROLASE, ALPHA/BETA FOLD FAMILY PROTEIN, EXPRESSED-RELATED"/>
    <property type="match status" value="1"/>
</dbReference>